<name>A0A1Y5FBH9_9BACT</name>
<protein>
    <recommendedName>
        <fullName evidence="3">DNA polymerase III delta N-terminal domain-containing protein</fullName>
    </recommendedName>
</protein>
<dbReference type="SUPFAM" id="SSF52540">
    <property type="entry name" value="P-loop containing nucleoside triphosphate hydrolases"/>
    <property type="match status" value="1"/>
</dbReference>
<dbReference type="InterPro" id="IPR027417">
    <property type="entry name" value="P-loop_NTPase"/>
</dbReference>
<gene>
    <name evidence="1" type="ORF">A9Q84_08210</name>
</gene>
<dbReference type="EMBL" id="MAAO01000006">
    <property type="protein sequence ID" value="OUR96329.1"/>
    <property type="molecule type" value="Genomic_DNA"/>
</dbReference>
<sequence length="318" mass="37420">MPSSKWFPWDFQKSCPNTIDIKKPGLHAIQFCDEFISHILLENLPKELSENGALFKVNAADLTPDWFEEKFLTMSLFGTQDSYLVIESHNLNAKTKKWLEENPFEITDKFLIFSFPKSSKIFDSFSKKLKGEFIKIEAPRFWEGMQHLEFICDYFDLSLPMNVKNYLLQSLENSSYEFYQAANLIQLYFPGGSHIKLEYIQKLIRSNKLDHFALASMFGTKRRADFFNLLSSKELDFEQMRFLFNFMQGHLFKMMDTSYCDGKARLSKYDKEILSHSKAWGRDELQVELHLFGELEVEAKSKNPLLKNRLRLEYLASF</sequence>
<evidence type="ECO:0008006" key="3">
    <source>
        <dbReference type="Google" id="ProtNLM"/>
    </source>
</evidence>
<reference evidence="2" key="1">
    <citation type="journal article" date="2017" name="Proc. Natl. Acad. Sci. U.S.A.">
        <title>Simulation of Deepwater Horizon oil plume reveals substrate specialization within a complex community of hydrocarbon-degraders.</title>
        <authorList>
            <person name="Hu P."/>
            <person name="Dubinsky E.A."/>
            <person name="Probst A.J."/>
            <person name="Wang J."/>
            <person name="Sieber C.M.K."/>
            <person name="Tom L.M."/>
            <person name="Gardinali P."/>
            <person name="Banfield J.F."/>
            <person name="Atlas R.M."/>
            <person name="Andersen G.L."/>
        </authorList>
    </citation>
    <scope>NUCLEOTIDE SEQUENCE [LARGE SCALE GENOMIC DNA]</scope>
</reference>
<comment type="caution">
    <text evidence="1">The sequence shown here is derived from an EMBL/GenBank/DDBJ whole genome shotgun (WGS) entry which is preliminary data.</text>
</comment>
<dbReference type="Proteomes" id="UP000196531">
    <property type="component" value="Unassembled WGS sequence"/>
</dbReference>
<dbReference type="AlphaFoldDB" id="A0A1Y5FBH9"/>
<proteinExistence type="predicted"/>
<evidence type="ECO:0000313" key="1">
    <source>
        <dbReference type="EMBL" id="OUR96329.1"/>
    </source>
</evidence>
<organism evidence="1 2">
    <name type="scientific">Halobacteriovorax marinus</name>
    <dbReference type="NCBI Taxonomy" id="97084"/>
    <lineage>
        <taxon>Bacteria</taxon>
        <taxon>Pseudomonadati</taxon>
        <taxon>Bdellovibrionota</taxon>
        <taxon>Bacteriovoracia</taxon>
        <taxon>Bacteriovoracales</taxon>
        <taxon>Halobacteriovoraceae</taxon>
        <taxon>Halobacteriovorax</taxon>
    </lineage>
</organism>
<accession>A0A1Y5FBH9</accession>
<evidence type="ECO:0000313" key="2">
    <source>
        <dbReference type="Proteomes" id="UP000196531"/>
    </source>
</evidence>